<protein>
    <submittedName>
        <fullName evidence="1">Uncharacterized protein</fullName>
    </submittedName>
</protein>
<dbReference type="AlphaFoldDB" id="A0AAV4TGG7"/>
<gene>
    <name evidence="1" type="ORF">CEXT_161141</name>
</gene>
<proteinExistence type="predicted"/>
<keyword evidence="2" id="KW-1185">Reference proteome</keyword>
<name>A0AAV4TGG7_CAEEX</name>
<dbReference type="EMBL" id="BPLR01011249">
    <property type="protein sequence ID" value="GIY45244.1"/>
    <property type="molecule type" value="Genomic_DNA"/>
</dbReference>
<comment type="caution">
    <text evidence="1">The sequence shown here is derived from an EMBL/GenBank/DDBJ whole genome shotgun (WGS) entry which is preliminary data.</text>
</comment>
<organism evidence="1 2">
    <name type="scientific">Caerostris extrusa</name>
    <name type="common">Bark spider</name>
    <name type="synonym">Caerostris bankana</name>
    <dbReference type="NCBI Taxonomy" id="172846"/>
    <lineage>
        <taxon>Eukaryota</taxon>
        <taxon>Metazoa</taxon>
        <taxon>Ecdysozoa</taxon>
        <taxon>Arthropoda</taxon>
        <taxon>Chelicerata</taxon>
        <taxon>Arachnida</taxon>
        <taxon>Araneae</taxon>
        <taxon>Araneomorphae</taxon>
        <taxon>Entelegynae</taxon>
        <taxon>Araneoidea</taxon>
        <taxon>Araneidae</taxon>
        <taxon>Caerostris</taxon>
    </lineage>
</organism>
<evidence type="ECO:0000313" key="1">
    <source>
        <dbReference type="EMBL" id="GIY45244.1"/>
    </source>
</evidence>
<reference evidence="1 2" key="1">
    <citation type="submission" date="2021-06" db="EMBL/GenBank/DDBJ databases">
        <title>Caerostris extrusa draft genome.</title>
        <authorList>
            <person name="Kono N."/>
            <person name="Arakawa K."/>
        </authorList>
    </citation>
    <scope>NUCLEOTIDE SEQUENCE [LARGE SCALE GENOMIC DNA]</scope>
</reference>
<sequence>MFPVTPIMELESEKKDTKKSWEQVHCTGQVTATMMGTYRGKQVSISVNYERGKTEISRWGNNPRNVVRRSKKQNIMKCIFLLCEWAEEIHQDLRSPLSKQRLFREKCFRDSPVMELESRKKQKE</sequence>
<dbReference type="Proteomes" id="UP001054945">
    <property type="component" value="Unassembled WGS sequence"/>
</dbReference>
<accession>A0AAV4TGG7</accession>
<evidence type="ECO:0000313" key="2">
    <source>
        <dbReference type="Proteomes" id="UP001054945"/>
    </source>
</evidence>